<dbReference type="AlphaFoldDB" id="A0A091KIE3"/>
<feature type="non-terminal residue" evidence="2">
    <location>
        <position position="1"/>
    </location>
</feature>
<evidence type="ECO:0000256" key="1">
    <source>
        <dbReference type="SAM" id="MobiDB-lite"/>
    </source>
</evidence>
<name>A0A091KIE3_COLST</name>
<reference evidence="2 3" key="1">
    <citation type="submission" date="2014-04" db="EMBL/GenBank/DDBJ databases">
        <title>Genome evolution of avian class.</title>
        <authorList>
            <person name="Zhang G."/>
            <person name="Li C."/>
        </authorList>
    </citation>
    <scope>NUCLEOTIDE SEQUENCE [LARGE SCALE GENOMIC DNA]</scope>
    <source>
        <strain evidence="2">BGI_N325</strain>
    </source>
</reference>
<feature type="non-terminal residue" evidence="2">
    <location>
        <position position="41"/>
    </location>
</feature>
<dbReference type="EMBL" id="KK529448">
    <property type="protein sequence ID" value="KFP27569.1"/>
    <property type="molecule type" value="Genomic_DNA"/>
</dbReference>
<evidence type="ECO:0000313" key="3">
    <source>
        <dbReference type="Proteomes" id="UP000053615"/>
    </source>
</evidence>
<organism evidence="2 3">
    <name type="scientific">Colius striatus</name>
    <name type="common">Speckled mousebird</name>
    <dbReference type="NCBI Taxonomy" id="57412"/>
    <lineage>
        <taxon>Eukaryota</taxon>
        <taxon>Metazoa</taxon>
        <taxon>Chordata</taxon>
        <taxon>Craniata</taxon>
        <taxon>Vertebrata</taxon>
        <taxon>Euteleostomi</taxon>
        <taxon>Archelosauria</taxon>
        <taxon>Archosauria</taxon>
        <taxon>Dinosauria</taxon>
        <taxon>Saurischia</taxon>
        <taxon>Theropoda</taxon>
        <taxon>Coelurosauria</taxon>
        <taxon>Aves</taxon>
        <taxon>Neognathae</taxon>
        <taxon>Neoaves</taxon>
        <taxon>Telluraves</taxon>
        <taxon>Coraciimorphae</taxon>
        <taxon>Coliiformes</taxon>
        <taxon>Coliidae</taxon>
        <taxon>Colius</taxon>
    </lineage>
</organism>
<evidence type="ECO:0000313" key="2">
    <source>
        <dbReference type="EMBL" id="KFP27569.1"/>
    </source>
</evidence>
<accession>A0A091KIE3</accession>
<gene>
    <name evidence="2" type="ORF">N325_06404</name>
</gene>
<feature type="region of interest" description="Disordered" evidence="1">
    <location>
        <begin position="1"/>
        <end position="41"/>
    </location>
</feature>
<keyword evidence="3" id="KW-1185">Reference proteome</keyword>
<dbReference type="Proteomes" id="UP000053615">
    <property type="component" value="Unassembled WGS sequence"/>
</dbReference>
<sequence length="41" mass="3786">AGGEFSATVAAGDAGEVKVPGDGHSLTAEDAASDSEGGGTH</sequence>
<protein>
    <submittedName>
        <fullName evidence="2">Uncharacterized protein</fullName>
    </submittedName>
</protein>
<proteinExistence type="predicted"/>